<dbReference type="InterPro" id="IPR001387">
    <property type="entry name" value="Cro/C1-type_HTH"/>
</dbReference>
<dbReference type="Gene3D" id="1.10.260.40">
    <property type="entry name" value="lambda repressor-like DNA-binding domains"/>
    <property type="match status" value="1"/>
</dbReference>
<evidence type="ECO:0000259" key="2">
    <source>
        <dbReference type="PROSITE" id="PS50943"/>
    </source>
</evidence>
<name>A0A6B2K2X4_9RHOB</name>
<dbReference type="AlphaFoldDB" id="A0A6B2K2X4"/>
<dbReference type="InterPro" id="IPR041413">
    <property type="entry name" value="MLTR_LBD"/>
</dbReference>
<dbReference type="Proteomes" id="UP000474757">
    <property type="component" value="Unassembled WGS sequence"/>
</dbReference>
<feature type="domain" description="HTH cro/C1-type" evidence="2">
    <location>
        <begin position="7"/>
        <end position="61"/>
    </location>
</feature>
<evidence type="ECO:0000313" key="4">
    <source>
        <dbReference type="Proteomes" id="UP000474757"/>
    </source>
</evidence>
<dbReference type="EMBL" id="JAAGAB010000003">
    <property type="protein sequence ID" value="NDV02142.1"/>
    <property type="molecule type" value="Genomic_DNA"/>
</dbReference>
<evidence type="ECO:0000313" key="3">
    <source>
        <dbReference type="EMBL" id="NDV02142.1"/>
    </source>
</evidence>
<sequence>MAFGSALKTLRSDLGLSQLALAGAIGTTQRHVSFIESGRSRATREFLIRLCTGLALSLPQRAMLFDAAGLANPFRHDDFGAAEMEALLDRIERRVLRHWPFPGFVLDRSWQVLRANGPGLALTASLGAPAGEMPSLFEIFLSPAFRERVQNWQDVSLVFYFRMQSAAAENPALARRLDQARTEGLFDHVPARLASTDPPPPFVPARLTGPDGVTLTMSSLVGRLASIHDAAIAGLEVELLAPVDDETEDCLLATGRAPHPNEKGRPRGSGLSKT</sequence>
<evidence type="ECO:0000256" key="1">
    <source>
        <dbReference type="SAM" id="MobiDB-lite"/>
    </source>
</evidence>
<protein>
    <submittedName>
        <fullName evidence="3">Helix-turn-helix transcriptional regulator</fullName>
    </submittedName>
</protein>
<feature type="region of interest" description="Disordered" evidence="1">
    <location>
        <begin position="253"/>
        <end position="274"/>
    </location>
</feature>
<dbReference type="Pfam" id="PF13560">
    <property type="entry name" value="HTH_31"/>
    <property type="match status" value="1"/>
</dbReference>
<dbReference type="SUPFAM" id="SSF47413">
    <property type="entry name" value="lambda repressor-like DNA-binding domains"/>
    <property type="match status" value="1"/>
</dbReference>
<dbReference type="CDD" id="cd00093">
    <property type="entry name" value="HTH_XRE"/>
    <property type="match status" value="1"/>
</dbReference>
<dbReference type="GO" id="GO:0003677">
    <property type="term" value="F:DNA binding"/>
    <property type="evidence" value="ECO:0007669"/>
    <property type="project" value="InterPro"/>
</dbReference>
<keyword evidence="4" id="KW-1185">Reference proteome</keyword>
<dbReference type="PROSITE" id="PS50943">
    <property type="entry name" value="HTH_CROC1"/>
    <property type="match status" value="1"/>
</dbReference>
<dbReference type="RefSeq" id="WP_163894804.1">
    <property type="nucleotide sequence ID" value="NZ_JAAFYS010000003.1"/>
</dbReference>
<accession>A0A6B2K2X4</accession>
<dbReference type="Pfam" id="PF17765">
    <property type="entry name" value="MLTR_LBD"/>
    <property type="match status" value="1"/>
</dbReference>
<proteinExistence type="predicted"/>
<dbReference type="Gene3D" id="3.30.450.180">
    <property type="match status" value="1"/>
</dbReference>
<organism evidence="3 4">
    <name type="scientific">Pseudoroseicyclus tamaricis</name>
    <dbReference type="NCBI Taxonomy" id="2705421"/>
    <lineage>
        <taxon>Bacteria</taxon>
        <taxon>Pseudomonadati</taxon>
        <taxon>Pseudomonadota</taxon>
        <taxon>Alphaproteobacteria</taxon>
        <taxon>Rhodobacterales</taxon>
        <taxon>Paracoccaceae</taxon>
        <taxon>Pseudoroseicyclus</taxon>
    </lineage>
</organism>
<dbReference type="InterPro" id="IPR010982">
    <property type="entry name" value="Lambda_DNA-bd_dom_sf"/>
</dbReference>
<dbReference type="PANTHER" id="PTHR35010">
    <property type="entry name" value="BLL4672 PROTEIN-RELATED"/>
    <property type="match status" value="1"/>
</dbReference>
<gene>
    <name evidence="3" type="ORF">GZA08_14325</name>
</gene>
<dbReference type="PANTHER" id="PTHR35010:SF4">
    <property type="entry name" value="BLL5781 PROTEIN"/>
    <property type="match status" value="1"/>
</dbReference>
<comment type="caution">
    <text evidence="3">The sequence shown here is derived from an EMBL/GenBank/DDBJ whole genome shotgun (WGS) entry which is preliminary data.</text>
</comment>
<dbReference type="SMART" id="SM00530">
    <property type="entry name" value="HTH_XRE"/>
    <property type="match status" value="1"/>
</dbReference>
<reference evidence="3 4" key="1">
    <citation type="submission" date="2020-02" db="EMBL/GenBank/DDBJ databases">
        <title>Pseudoroseicyclus tamarix, sp. nov., isolated from offshore sediment of a Tamarix chinensis forest.</title>
        <authorList>
            <person name="Gai Y."/>
        </authorList>
    </citation>
    <scope>NUCLEOTIDE SEQUENCE [LARGE SCALE GENOMIC DNA]</scope>
    <source>
        <strain evidence="3 4">CLL3-39</strain>
    </source>
</reference>